<dbReference type="Proteomes" id="UP000095286">
    <property type="component" value="Unplaced"/>
</dbReference>
<evidence type="ECO:0000313" key="2">
    <source>
        <dbReference type="WBParaSite" id="RSKR_0001174200.1"/>
    </source>
</evidence>
<evidence type="ECO:0000313" key="1">
    <source>
        <dbReference type="Proteomes" id="UP000095286"/>
    </source>
</evidence>
<reference evidence="2" key="1">
    <citation type="submission" date="2016-11" db="UniProtKB">
        <authorList>
            <consortium name="WormBaseParasite"/>
        </authorList>
    </citation>
    <scope>IDENTIFICATION</scope>
    <source>
        <strain evidence="2">KR3021</strain>
    </source>
</reference>
<sequence length="330" mass="37072">MIASFGAHQRYFIQFNTSRNVPSKRISKYLTRISKLNKTRIELDDCQKTPSLVSIASQVETPVPSNTDQKVTQLESEKEAEKVDLSIVDSLNDSVEEHQDSFIDMLTNGKVIFHLCIQSYIFILLNFSYWALSLYSTELHENKYTGYFLSGLIELPGGLLAIVLLMYVGRKSVTALGLIGQGAFMFAAIFFPDKSMASMICILMVKLFNCAVWNSAPLMASELAPTSTRNRFYGLVSFMGEFGAVFAPYISELKRIHDQGPAILITAMSFIAVIAVCAAPETKDKPLPENLEDFDEGPFLRFLSRKREKKNLRLDTQKNENAVMLEIGKQ</sequence>
<protein>
    <submittedName>
        <fullName evidence="2">MFS domain-containing protein</fullName>
    </submittedName>
</protein>
<dbReference type="WBParaSite" id="RSKR_0001174200.1">
    <property type="protein sequence ID" value="RSKR_0001174200.1"/>
    <property type="gene ID" value="RSKR_0001174200"/>
</dbReference>
<accession>A0AC35UI95</accession>
<organism evidence="1 2">
    <name type="scientific">Rhabditophanes sp. KR3021</name>
    <dbReference type="NCBI Taxonomy" id="114890"/>
    <lineage>
        <taxon>Eukaryota</taxon>
        <taxon>Metazoa</taxon>
        <taxon>Ecdysozoa</taxon>
        <taxon>Nematoda</taxon>
        <taxon>Chromadorea</taxon>
        <taxon>Rhabditida</taxon>
        <taxon>Tylenchina</taxon>
        <taxon>Panagrolaimomorpha</taxon>
        <taxon>Strongyloidoidea</taxon>
        <taxon>Alloionematidae</taxon>
        <taxon>Rhabditophanes</taxon>
    </lineage>
</organism>
<proteinExistence type="predicted"/>
<name>A0AC35UI95_9BILA</name>